<evidence type="ECO:0000313" key="2">
    <source>
        <dbReference type="EMBL" id="CAG9082956.1"/>
    </source>
</evidence>
<evidence type="ECO:0000313" key="5">
    <source>
        <dbReference type="WBParaSite" id="BXY_0156800.1"/>
    </source>
</evidence>
<reference evidence="5" key="1">
    <citation type="submission" date="2016-11" db="UniProtKB">
        <authorList>
            <consortium name="WormBaseParasite"/>
        </authorList>
    </citation>
    <scope>IDENTIFICATION</scope>
</reference>
<reference evidence="2" key="2">
    <citation type="submission" date="2020-08" db="EMBL/GenBank/DDBJ databases">
        <authorList>
            <person name="Kikuchi T."/>
        </authorList>
    </citation>
    <scope>NUCLEOTIDE SEQUENCE</scope>
    <source>
        <strain evidence="1">Ka4C1</strain>
    </source>
</reference>
<name>A0A1I7RLI3_BURXY</name>
<accession>A0A1I7RLI3</accession>
<dbReference type="WBParaSite" id="BXY_0156800.1">
    <property type="protein sequence ID" value="BXY_0156800.1"/>
    <property type="gene ID" value="BXY_0156800"/>
</dbReference>
<sequence>MDSKVEKLIRQNLGHNGELRVKKDLVDSLVDLVKENCQHELEGLTQRLSLRSKSISTSGVSSWNIQNISSHHYSSDDFVLIQRKIKSVCDVAAMEPEFKRIKSRILRICHKISLQSQRSSSGTRTSYSSAGSSDTILATSVLSFGQSIKSIDGKELEYLIKILNSDEDAKAKQSAIKSLMSMPVFGMIRCRSLVGLVNSLTAIIPNRQLFEPSMELLIKLLASNDYRPWTEVMDKINEMFTTVNTSFEKNSVERYQFSDFCYQILSRSSAFYRSFSVSSRSKMMPNILNLFLLSSANNSGSDLLSIYSKMDPDANFIKMRLFNFSDRQVFLKIIPDLMSNINDLNNLSSCQKCFVFCMLNHFLCYQDLIGHMDLKVIIDHIGSLLNFLFCDKKMRKEIRKMAGKALLQASQSESGANFYFTHLFPSILSIRTYISVQFLINIFKLSEFNPELDREENDLLREFVRRCLHRRQHTIFSLSMELIMLIYRKNRDLGISFIMENNLDDRLDPKNILHSRILFIGQHSQIMWRHYSHIFLVSSNLHLVSHQIEINSIEDRRFLAKSIVNFLSREDSAPSSLRDHGPLIQIILLDFNFISEILRSMDFGFLLEERFKQLYAKKNYGFLYNLALMLYNPEVLIEVRRQFSIWTRLLQFAQISHSNGIKLDESTDFMKLLILRILMATPSEINEIKLYDFKNPSIQQLFRPREEGINIIFPIFDFTELQKPMWETFLDSESEKEWSLRDLLDGFVKHHDVKRSVDSEPLAIPDWIYPLLDYAVGLGKERSRRRLLSRLQNFKFLSEKPDFFVSVLLLTTDFDVDLATEFLLRVPEGQVFWPRSFASNSGFYEEFHRKTYQFMNKVLSEPSFRVVNDLINDLKVPFYHLVSSWIQRCYLGMLSMDQLAEFMGYQIIFGQNFTGYFCIVILQFLSERIDLSEKNLEHFLLPDLSDFALRDYLIEFKKLERIRIHKSD</sequence>
<dbReference type="OrthoDB" id="10396075at2759"/>
<dbReference type="Proteomes" id="UP000582659">
    <property type="component" value="Unassembled WGS sequence"/>
</dbReference>
<dbReference type="EMBL" id="CAJFDI010000001">
    <property type="protein sequence ID" value="CAD5208809.1"/>
    <property type="molecule type" value="Genomic_DNA"/>
</dbReference>
<proteinExistence type="predicted"/>
<evidence type="ECO:0000313" key="3">
    <source>
        <dbReference type="Proteomes" id="UP000095284"/>
    </source>
</evidence>
<dbReference type="Proteomes" id="UP000095284">
    <property type="component" value="Unplaced"/>
</dbReference>
<protein>
    <submittedName>
        <fullName evidence="1">(pine wood nematode) hypothetical protein</fullName>
    </submittedName>
</protein>
<dbReference type="Proteomes" id="UP000659654">
    <property type="component" value="Unassembled WGS sequence"/>
</dbReference>
<dbReference type="EMBL" id="CAJFCV020000001">
    <property type="protein sequence ID" value="CAG9082956.1"/>
    <property type="molecule type" value="Genomic_DNA"/>
</dbReference>
<evidence type="ECO:0000313" key="4">
    <source>
        <dbReference type="Proteomes" id="UP000659654"/>
    </source>
</evidence>
<keyword evidence="4" id="KW-1185">Reference proteome</keyword>
<organism evidence="3 5">
    <name type="scientific">Bursaphelenchus xylophilus</name>
    <name type="common">Pinewood nematode worm</name>
    <name type="synonym">Aphelenchoides xylophilus</name>
    <dbReference type="NCBI Taxonomy" id="6326"/>
    <lineage>
        <taxon>Eukaryota</taxon>
        <taxon>Metazoa</taxon>
        <taxon>Ecdysozoa</taxon>
        <taxon>Nematoda</taxon>
        <taxon>Chromadorea</taxon>
        <taxon>Rhabditida</taxon>
        <taxon>Tylenchina</taxon>
        <taxon>Tylenchomorpha</taxon>
        <taxon>Aphelenchoidea</taxon>
        <taxon>Aphelenchoididae</taxon>
        <taxon>Bursaphelenchus</taxon>
    </lineage>
</organism>
<evidence type="ECO:0000313" key="1">
    <source>
        <dbReference type="EMBL" id="CAD5208809.1"/>
    </source>
</evidence>
<gene>
    <name evidence="1" type="ORF">BXYJ_LOCUS1045</name>
</gene>
<dbReference type="AlphaFoldDB" id="A0A1I7RLI3"/>